<dbReference type="PANTHER" id="PTHR19960">
    <property type="entry name" value="TEKTIN"/>
    <property type="match status" value="1"/>
</dbReference>
<organism evidence="5 6">
    <name type="scientific">Zootermopsis nevadensis</name>
    <name type="common">Dampwood termite</name>
    <dbReference type="NCBI Taxonomy" id="136037"/>
    <lineage>
        <taxon>Eukaryota</taxon>
        <taxon>Metazoa</taxon>
        <taxon>Ecdysozoa</taxon>
        <taxon>Arthropoda</taxon>
        <taxon>Hexapoda</taxon>
        <taxon>Insecta</taxon>
        <taxon>Pterygota</taxon>
        <taxon>Neoptera</taxon>
        <taxon>Polyneoptera</taxon>
        <taxon>Dictyoptera</taxon>
        <taxon>Blattodea</taxon>
        <taxon>Blattoidea</taxon>
        <taxon>Termitoidae</taxon>
        <taxon>Termopsidae</taxon>
        <taxon>Zootermopsis</taxon>
    </lineage>
</organism>
<dbReference type="InterPro" id="IPR048256">
    <property type="entry name" value="Tektin-like"/>
</dbReference>
<keyword evidence="3" id="KW-0966">Cell projection</keyword>
<dbReference type="GO" id="GO:0060294">
    <property type="term" value="P:cilium movement involved in cell motility"/>
    <property type="evidence" value="ECO:0007669"/>
    <property type="project" value="UniProtKB-UniRule"/>
</dbReference>
<dbReference type="OrthoDB" id="9886517at2759"/>
<keyword evidence="3" id="KW-0969">Cilium</keyword>
<keyword evidence="3" id="KW-0282">Flagellum</keyword>
<dbReference type="GO" id="GO:0005930">
    <property type="term" value="C:axoneme"/>
    <property type="evidence" value="ECO:0007669"/>
    <property type="project" value="UniProtKB-SubCell"/>
</dbReference>
<sequence length="504" mass="58479">MIRQDQIMYSQLQPLTTVGALPCMEQVSGHSLPTRNGNYYQALQHPWRPTLGYENTEVVPLHCQPVKNALMDPCRTPSGRAMEPLCFPNLVTSFERNPAHAARAALYTRYTPYEWTQSNISHYNEADTNRNFSERLRGDAIRVMRETDEKTITGQRESGRRLGERITDTTFWRNEISTELERIIAESNLLQDKRRDLEKAIQDIEGPLHIAQECLYQRENRQGIDLVHDQVEQALLYEVENLHACQDRLKKMHEKAIQQLRNNRAGQHELEWDLKSKESALGIDNMCHQLNNFSRGINYYGGIEKFDSTVNVPESWAENSNRIIQRSQNERSKSTQLRTDADSLINQSVNDIWNAWNATNSALSRRASEILEAKAKLQMHLHKVQQEIFDVKKNMELLHKAIMDKSNPLKVAHSRLEARSHRRDVELCRDGAQTRLVKEVQDIGESIEHLHRKLQEAEAQHQQLLKTRSNLETELQIKVNSLFIDREKCLGMRRSFPISATLKY</sequence>
<dbReference type="AlphaFoldDB" id="A0A067R1C4"/>
<dbReference type="InterPro" id="IPR000435">
    <property type="entry name" value="Tektins"/>
</dbReference>
<dbReference type="EMBL" id="KK852999">
    <property type="protein sequence ID" value="KDR12673.1"/>
    <property type="molecule type" value="Genomic_DNA"/>
</dbReference>
<dbReference type="GO" id="GO:0005634">
    <property type="term" value="C:nucleus"/>
    <property type="evidence" value="ECO:0007669"/>
    <property type="project" value="TreeGrafter"/>
</dbReference>
<gene>
    <name evidence="5" type="ORF">L798_13332</name>
</gene>
<dbReference type="Pfam" id="PF03148">
    <property type="entry name" value="Tektin"/>
    <property type="match status" value="1"/>
</dbReference>
<evidence type="ECO:0000256" key="3">
    <source>
        <dbReference type="RuleBase" id="RU367040"/>
    </source>
</evidence>
<keyword evidence="6" id="KW-1185">Reference proteome</keyword>
<protein>
    <recommendedName>
        <fullName evidence="3">Tektin</fullName>
    </recommendedName>
</protein>
<evidence type="ECO:0000313" key="5">
    <source>
        <dbReference type="EMBL" id="KDR12673.1"/>
    </source>
</evidence>
<name>A0A067R1C4_ZOONE</name>
<evidence type="ECO:0000256" key="2">
    <source>
        <dbReference type="ARBA" id="ARBA00022490"/>
    </source>
</evidence>
<evidence type="ECO:0000313" key="6">
    <source>
        <dbReference type="Proteomes" id="UP000027135"/>
    </source>
</evidence>
<proteinExistence type="inferred from homology"/>
<dbReference type="InParanoid" id="A0A067R1C4"/>
<dbReference type="PRINTS" id="PR00511">
    <property type="entry name" value="TEKTIN"/>
</dbReference>
<evidence type="ECO:0000256" key="1">
    <source>
        <dbReference type="ARBA" id="ARBA00007209"/>
    </source>
</evidence>
<dbReference type="GO" id="GO:0015630">
    <property type="term" value="C:microtubule cytoskeleton"/>
    <property type="evidence" value="ECO:0007669"/>
    <property type="project" value="UniProtKB-UniRule"/>
</dbReference>
<reference evidence="5 6" key="1">
    <citation type="journal article" date="2014" name="Nat. Commun.">
        <title>Molecular traces of alternative social organization in a termite genome.</title>
        <authorList>
            <person name="Terrapon N."/>
            <person name="Li C."/>
            <person name="Robertson H.M."/>
            <person name="Ji L."/>
            <person name="Meng X."/>
            <person name="Booth W."/>
            <person name="Chen Z."/>
            <person name="Childers C.P."/>
            <person name="Glastad K.M."/>
            <person name="Gokhale K."/>
            <person name="Gowin J."/>
            <person name="Gronenberg W."/>
            <person name="Hermansen R.A."/>
            <person name="Hu H."/>
            <person name="Hunt B.G."/>
            <person name="Huylmans A.K."/>
            <person name="Khalil S.M."/>
            <person name="Mitchell R.D."/>
            <person name="Munoz-Torres M.C."/>
            <person name="Mustard J.A."/>
            <person name="Pan H."/>
            <person name="Reese J.T."/>
            <person name="Scharf M.E."/>
            <person name="Sun F."/>
            <person name="Vogel H."/>
            <person name="Xiao J."/>
            <person name="Yang W."/>
            <person name="Yang Z."/>
            <person name="Yang Z."/>
            <person name="Zhou J."/>
            <person name="Zhu J."/>
            <person name="Brent C.S."/>
            <person name="Elsik C.G."/>
            <person name="Goodisman M.A."/>
            <person name="Liberles D.A."/>
            <person name="Roe R.M."/>
            <person name="Vargo E.L."/>
            <person name="Vilcinskas A."/>
            <person name="Wang J."/>
            <person name="Bornberg-Bauer E."/>
            <person name="Korb J."/>
            <person name="Zhang G."/>
            <person name="Liebig J."/>
        </authorList>
    </citation>
    <scope>NUCLEOTIDE SEQUENCE [LARGE SCALE GENOMIC DNA]</scope>
    <source>
        <tissue evidence="5">Whole organism</tissue>
    </source>
</reference>
<keyword evidence="4" id="KW-0175">Coiled coil</keyword>
<comment type="similarity">
    <text evidence="1 3">Belongs to the tektin family.</text>
</comment>
<dbReference type="GO" id="GO:0060271">
    <property type="term" value="P:cilium assembly"/>
    <property type="evidence" value="ECO:0007669"/>
    <property type="project" value="UniProtKB-UniRule"/>
</dbReference>
<keyword evidence="2" id="KW-0963">Cytoplasm</keyword>
<evidence type="ECO:0000256" key="4">
    <source>
        <dbReference type="SAM" id="Coils"/>
    </source>
</evidence>
<dbReference type="OMA" id="CMEPISG"/>
<dbReference type="STRING" id="136037.A0A067R1C4"/>
<accession>A0A067R1C4</accession>
<dbReference type="eggNOG" id="KOG2685">
    <property type="taxonomic scope" value="Eukaryota"/>
</dbReference>
<dbReference type="PANTHER" id="PTHR19960:SF11">
    <property type="entry name" value="TEKTIN"/>
    <property type="match status" value="1"/>
</dbReference>
<comment type="subcellular location">
    <subcellularLocation>
        <location evidence="3">Cytoplasm</location>
        <location evidence="3">Cytoskeleton</location>
        <location evidence="3">Cilium axoneme</location>
    </subcellularLocation>
</comment>
<dbReference type="FunCoup" id="A0A067R1C4">
    <property type="interactions" value="15"/>
</dbReference>
<feature type="coiled-coil region" evidence="4">
    <location>
        <begin position="440"/>
        <end position="474"/>
    </location>
</feature>
<dbReference type="Proteomes" id="UP000027135">
    <property type="component" value="Unassembled WGS sequence"/>
</dbReference>